<comment type="caution">
    <text evidence="5">The sequence shown here is derived from an EMBL/GenBank/DDBJ whole genome shotgun (WGS) entry which is preliminary data.</text>
</comment>
<dbReference type="GO" id="GO:0005576">
    <property type="term" value="C:extracellular region"/>
    <property type="evidence" value="ECO:0007669"/>
    <property type="project" value="UniProtKB-SubCell"/>
</dbReference>
<dbReference type="SUPFAM" id="SSF51126">
    <property type="entry name" value="Pectin lyase-like"/>
    <property type="match status" value="1"/>
</dbReference>
<keyword evidence="6" id="KW-1185">Reference proteome</keyword>
<dbReference type="RefSeq" id="WP_184915212.1">
    <property type="nucleotide sequence ID" value="NZ_JACHJR010000001.1"/>
</dbReference>
<dbReference type="Gene3D" id="2.160.20.10">
    <property type="entry name" value="Single-stranded right-handed beta-helix, Pectin lyase-like"/>
    <property type="match status" value="1"/>
</dbReference>
<dbReference type="InterPro" id="IPR012334">
    <property type="entry name" value="Pectin_lyas_fold"/>
</dbReference>
<dbReference type="EMBL" id="JACHJR010000001">
    <property type="protein sequence ID" value="MBB4947356.1"/>
    <property type="molecule type" value="Genomic_DNA"/>
</dbReference>
<dbReference type="PANTHER" id="PTHR40088:SF2">
    <property type="entry name" value="SECRETED SUGAR HYDROLASE"/>
    <property type="match status" value="1"/>
</dbReference>
<evidence type="ECO:0000256" key="2">
    <source>
        <dbReference type="ARBA" id="ARBA00022525"/>
    </source>
</evidence>
<keyword evidence="2" id="KW-0964">Secreted</keyword>
<dbReference type="PANTHER" id="PTHR40088">
    <property type="entry name" value="PECTATE LYASE (EUROFUNG)"/>
    <property type="match status" value="1"/>
</dbReference>
<evidence type="ECO:0000313" key="5">
    <source>
        <dbReference type="EMBL" id="MBB4947356.1"/>
    </source>
</evidence>
<dbReference type="InterPro" id="IPR011050">
    <property type="entry name" value="Pectin_lyase_fold/virulence"/>
</dbReference>
<dbReference type="InterPro" id="IPR039448">
    <property type="entry name" value="Beta_helix"/>
</dbReference>
<feature type="domain" description="Right handed beta helix" evidence="4">
    <location>
        <begin position="94"/>
        <end position="231"/>
    </location>
</feature>
<evidence type="ECO:0000259" key="4">
    <source>
        <dbReference type="Pfam" id="PF13229"/>
    </source>
</evidence>
<dbReference type="Pfam" id="PF13229">
    <property type="entry name" value="Beta_helix"/>
    <property type="match status" value="1"/>
</dbReference>
<gene>
    <name evidence="5" type="ORF">F4556_002891</name>
</gene>
<name>A0A7W7WHL6_9ACTN</name>
<dbReference type="Proteomes" id="UP000573327">
    <property type="component" value="Unassembled WGS sequence"/>
</dbReference>
<comment type="subcellular location">
    <subcellularLocation>
        <location evidence="1">Secreted</location>
    </subcellularLocation>
</comment>
<proteinExistence type="predicted"/>
<organism evidence="5 6">
    <name type="scientific">Kitasatospora gansuensis</name>
    <dbReference type="NCBI Taxonomy" id="258050"/>
    <lineage>
        <taxon>Bacteria</taxon>
        <taxon>Bacillati</taxon>
        <taxon>Actinomycetota</taxon>
        <taxon>Actinomycetes</taxon>
        <taxon>Kitasatosporales</taxon>
        <taxon>Streptomycetaceae</taxon>
        <taxon>Kitasatospora</taxon>
    </lineage>
</organism>
<reference evidence="5 6" key="1">
    <citation type="submission" date="2020-08" db="EMBL/GenBank/DDBJ databases">
        <title>Sequencing the genomes of 1000 actinobacteria strains.</title>
        <authorList>
            <person name="Klenk H.-P."/>
        </authorList>
    </citation>
    <scope>NUCLEOTIDE SEQUENCE [LARGE SCALE GENOMIC DNA]</scope>
    <source>
        <strain evidence="5 6">DSM 44786</strain>
    </source>
</reference>
<protein>
    <recommendedName>
        <fullName evidence="4">Right handed beta helix domain-containing protein</fullName>
    </recommendedName>
</protein>
<accession>A0A7W7WHL6</accession>
<evidence type="ECO:0000313" key="6">
    <source>
        <dbReference type="Proteomes" id="UP000573327"/>
    </source>
</evidence>
<sequence>MAAPLNIYVNNAADAHCSDAGSGLQAQPFCTVQAAADAVLPGQTVNISKGTYPESVKLTRSGTESSPITFRGALAPWEHQIWEGTIGSTGLATGFSVVGAQHVRIKDLGFAASQYGVVVENSTDVVVMSGQVTGAATASVRVTGADSRYVTIGRFRLWYQGAGIVVDGGAKNTTLTTNMVNTGSGTPVSVVDSPATIVVSNSLFGHCRTGLELAGESTDAVLVNNVVATDTDSDGTCWDKQPQVKIGDVARSGLRADYNVVSAVGGRPAYLWGTESYDNQAKFTAETGQGVHDSFGSAVIPWQGDKHVGPLPTVDSADESAPGMLDVDANGYAPVDDPVKANSGTGKGFRDRGATELVSVGTAYTPTGPTRILDTRDEGRAGRVSFMRQLKVAGANGVPATGVKAVTMNVTVTATSSAGYLSTTLRSSSFLNWSGAGQTVANLVTVPVDDEGMVTFYLGGDSVDLIADLAGYYSGSGSIFTSTDPSRALDTRNAIGVTSRTPVAPGGTVDLQVAGVNGVPATGVTAVTMNVTVTEPTGGGYLTVYPHGQTRPTISNLNWTPGRTLANLVTVPVVDGKVSLFNGSGGTVHVIADVAGYYSAAGHSVFRALQPNRLLDTRSNTEDGCRQTRQAAAVAPGQTIELGICWQDITGATMNVTVTEPSAAGFLTVYPAGSPRPTASNINWTAGQTVPNQVVVPVRNQKVAFYNGSGGTVHLVVDVFGYQGY</sequence>
<dbReference type="InterPro" id="IPR052052">
    <property type="entry name" value="Polysaccharide_Lyase_9"/>
</dbReference>
<evidence type="ECO:0000256" key="1">
    <source>
        <dbReference type="ARBA" id="ARBA00004613"/>
    </source>
</evidence>
<dbReference type="GO" id="GO:0016837">
    <property type="term" value="F:carbon-oxygen lyase activity, acting on polysaccharides"/>
    <property type="evidence" value="ECO:0007669"/>
    <property type="project" value="TreeGrafter"/>
</dbReference>
<evidence type="ECO:0000256" key="3">
    <source>
        <dbReference type="ARBA" id="ARBA00022729"/>
    </source>
</evidence>
<dbReference type="AlphaFoldDB" id="A0A7W7WHL6"/>
<keyword evidence="3" id="KW-0732">Signal</keyword>